<evidence type="ECO:0000313" key="3">
    <source>
        <dbReference type="Proteomes" id="UP000002725"/>
    </source>
</evidence>
<dbReference type="EMBL" id="CP001108">
    <property type="protein sequence ID" value="ACF47291.1"/>
    <property type="molecule type" value="Genomic_DNA"/>
</dbReference>
<protein>
    <submittedName>
        <fullName evidence="2">Uncharacterized protein</fullName>
    </submittedName>
</protein>
<evidence type="ECO:0000313" key="2">
    <source>
        <dbReference type="EMBL" id="ACF47291.1"/>
    </source>
</evidence>
<dbReference type="HOGENOM" id="CLU_3237988_0_0_10"/>
<evidence type="ECO:0000256" key="1">
    <source>
        <dbReference type="SAM" id="Phobius"/>
    </source>
</evidence>
<gene>
    <name evidence="2" type="ordered locus">Paes_2290</name>
</gene>
<dbReference type="Proteomes" id="UP000002725">
    <property type="component" value="Chromosome"/>
</dbReference>
<name>B4S6T6_PROA2</name>
<dbReference type="AlphaFoldDB" id="B4S6T6"/>
<feature type="transmembrane region" description="Helical" evidence="1">
    <location>
        <begin position="6"/>
        <end position="28"/>
    </location>
</feature>
<reference evidence="2" key="1">
    <citation type="submission" date="2008-06" db="EMBL/GenBank/DDBJ databases">
        <title>Complete sequence of chromosome of Prosthecochloris aestuarii DSM 271.</title>
        <authorList>
            <consortium name="US DOE Joint Genome Institute"/>
            <person name="Lucas S."/>
            <person name="Copeland A."/>
            <person name="Lapidus A."/>
            <person name="Glavina del Rio T."/>
            <person name="Dalin E."/>
            <person name="Tice H."/>
            <person name="Bruce D."/>
            <person name="Goodwin L."/>
            <person name="Pitluck S."/>
            <person name="Schmutz J."/>
            <person name="Larimer F."/>
            <person name="Land M."/>
            <person name="Hauser L."/>
            <person name="Kyrpides N."/>
            <person name="Anderson I."/>
            <person name="Liu Z."/>
            <person name="Li T."/>
            <person name="Zhao F."/>
            <person name="Overmann J."/>
            <person name="Bryant D.A."/>
            <person name="Richardson P."/>
        </authorList>
    </citation>
    <scope>NUCLEOTIDE SEQUENCE [LARGE SCALE GENOMIC DNA]</scope>
    <source>
        <strain evidence="2">DSM 271</strain>
    </source>
</reference>
<organism evidence="2 3">
    <name type="scientific">Prosthecochloris aestuarii (strain DSM 271 / SK 413)</name>
    <dbReference type="NCBI Taxonomy" id="290512"/>
    <lineage>
        <taxon>Bacteria</taxon>
        <taxon>Pseudomonadati</taxon>
        <taxon>Chlorobiota</taxon>
        <taxon>Chlorobiia</taxon>
        <taxon>Chlorobiales</taxon>
        <taxon>Chlorobiaceae</taxon>
        <taxon>Prosthecochloris</taxon>
    </lineage>
</organism>
<keyword evidence="1" id="KW-1133">Transmembrane helix</keyword>
<keyword evidence="3" id="KW-1185">Reference proteome</keyword>
<keyword evidence="1" id="KW-0812">Transmembrane</keyword>
<accession>B4S6T6</accession>
<dbReference type="KEGG" id="paa:Paes_2290"/>
<proteinExistence type="predicted"/>
<keyword evidence="1" id="KW-0472">Membrane</keyword>
<sequence>MSVSSLLYILRNLLIFGPTCMAAGIAALDEISSKAADRSEEFM</sequence>